<feature type="compositionally biased region" description="Basic and acidic residues" evidence="1">
    <location>
        <begin position="35"/>
        <end position="45"/>
    </location>
</feature>
<reference evidence="2" key="1">
    <citation type="submission" date="2022-07" db="EMBL/GenBank/DDBJ databases">
        <title>Phylogenomic reconstructions and comparative analyses of Kickxellomycotina fungi.</title>
        <authorList>
            <person name="Reynolds N.K."/>
            <person name="Stajich J.E."/>
            <person name="Barry K."/>
            <person name="Grigoriev I.V."/>
            <person name="Crous P."/>
            <person name="Smith M.E."/>
        </authorList>
    </citation>
    <scope>NUCLEOTIDE SEQUENCE</scope>
    <source>
        <strain evidence="2">RSA 476</strain>
    </source>
</reference>
<evidence type="ECO:0000256" key="1">
    <source>
        <dbReference type="SAM" id="MobiDB-lite"/>
    </source>
</evidence>
<dbReference type="AlphaFoldDB" id="A0A9W8IFH6"/>
<feature type="compositionally biased region" description="Basic and acidic residues" evidence="1">
    <location>
        <begin position="1"/>
        <end position="21"/>
    </location>
</feature>
<sequence>MIEYAERENKRESYRAEEHRPQMPVGSDGEYSSDMEVRNEEHEQESVVDEQEANGDVDDHEQVEEDYASYDDDHYADDIARFSSVLTELETLSDRHRENIAGMQRSLQSKKELISEYEDRYGYIY</sequence>
<gene>
    <name evidence="2" type="ORF">GGH94_005751</name>
</gene>
<comment type="caution">
    <text evidence="2">The sequence shown here is derived from an EMBL/GenBank/DDBJ whole genome shotgun (WGS) entry which is preliminary data.</text>
</comment>
<accession>A0A9W8IFH6</accession>
<keyword evidence="3" id="KW-1185">Reference proteome</keyword>
<dbReference type="Proteomes" id="UP001140074">
    <property type="component" value="Unassembled WGS sequence"/>
</dbReference>
<proteinExistence type="predicted"/>
<name>A0A9W8IFH6_9FUNG</name>
<dbReference type="EMBL" id="JANBUY010000331">
    <property type="protein sequence ID" value="KAJ2860035.1"/>
    <property type="molecule type" value="Genomic_DNA"/>
</dbReference>
<evidence type="ECO:0000313" key="3">
    <source>
        <dbReference type="Proteomes" id="UP001140074"/>
    </source>
</evidence>
<protein>
    <submittedName>
        <fullName evidence="2">Uncharacterized protein</fullName>
    </submittedName>
</protein>
<organism evidence="2 3">
    <name type="scientific">Coemansia aciculifera</name>
    <dbReference type="NCBI Taxonomy" id="417176"/>
    <lineage>
        <taxon>Eukaryota</taxon>
        <taxon>Fungi</taxon>
        <taxon>Fungi incertae sedis</taxon>
        <taxon>Zoopagomycota</taxon>
        <taxon>Kickxellomycotina</taxon>
        <taxon>Kickxellomycetes</taxon>
        <taxon>Kickxellales</taxon>
        <taxon>Kickxellaceae</taxon>
        <taxon>Coemansia</taxon>
    </lineage>
</organism>
<feature type="compositionally biased region" description="Acidic residues" evidence="1">
    <location>
        <begin position="46"/>
        <end position="60"/>
    </location>
</feature>
<evidence type="ECO:0000313" key="2">
    <source>
        <dbReference type="EMBL" id="KAJ2860035.1"/>
    </source>
</evidence>
<feature type="region of interest" description="Disordered" evidence="1">
    <location>
        <begin position="1"/>
        <end position="60"/>
    </location>
</feature>